<evidence type="ECO:0000313" key="10">
    <source>
        <dbReference type="Proteomes" id="UP000268162"/>
    </source>
</evidence>
<comment type="catalytic activity">
    <reaction evidence="1 8">
        <text>1D-myo-inositol 1,3,4,5,6-pentakisphosphate + ATP = 1D-myo-inositol hexakisphosphate + ADP + H(+)</text>
        <dbReference type="Rhea" id="RHEA:20313"/>
        <dbReference type="ChEBI" id="CHEBI:15378"/>
        <dbReference type="ChEBI" id="CHEBI:30616"/>
        <dbReference type="ChEBI" id="CHEBI:57733"/>
        <dbReference type="ChEBI" id="CHEBI:58130"/>
        <dbReference type="ChEBI" id="CHEBI:456216"/>
        <dbReference type="EC" id="2.7.1.158"/>
    </reaction>
</comment>
<evidence type="ECO:0000256" key="1">
    <source>
        <dbReference type="ARBA" id="ARBA00001774"/>
    </source>
</evidence>
<evidence type="ECO:0000256" key="6">
    <source>
        <dbReference type="ARBA" id="ARBA00022777"/>
    </source>
</evidence>
<keyword evidence="6 8" id="KW-0418">Kinase</keyword>
<name>A0A4P9ZNE4_9FUNG</name>
<comment type="domain">
    <text evidence="8">The EXKPK motif is conserved in inositol-pentakisphosphate 2-kinases of both family 1 and 2.</text>
</comment>
<dbReference type="GO" id="GO:0005524">
    <property type="term" value="F:ATP binding"/>
    <property type="evidence" value="ECO:0007669"/>
    <property type="project" value="UniProtKB-KW"/>
</dbReference>
<dbReference type="PANTHER" id="PTHR14456">
    <property type="entry name" value="INOSITOL POLYPHOSPHATE KINASE 1"/>
    <property type="match status" value="1"/>
</dbReference>
<evidence type="ECO:0000313" key="9">
    <source>
        <dbReference type="EMBL" id="RKP34803.1"/>
    </source>
</evidence>
<keyword evidence="10" id="KW-1185">Reference proteome</keyword>
<proteinExistence type="predicted"/>
<dbReference type="InterPro" id="IPR043001">
    <property type="entry name" value="IP5_2-K_N_lobe"/>
</dbReference>
<sequence>MSASPTPSFCVSLPPREVILDPSFWRYKNEGNANIIFSSVSSIPAYQGLALRVRKSGSRSLEVPSSKPNQANSYQTVLTYIESTIIPLVGSEYTAPMCLQEVTPQFLTELDEQTSSYRPDYRLHKGIDSSYVHAMVTIDLTYSPKSPSSNPSISTAETGLSVEIKPKWGFLSNSVALPQDHIKRKTCRFCMKKYLDRHRDQYKSRPGAILPLTEFCPMDLYSPNSERVERALETLYRNPRNNMRLFNGDGYLTTPPSWNQQVLRFFQKHVPSSIVNEADSKLHLTSILESHLTPVLVGILLKEPILRRIQRWQQRLDQWDIEALYPLVRDFMVDPSNGPLKDRLLTLPTSDEWAYAAEQALLDSRKQQPDYINPNAHSLRQAIVEYLISATLKDCSIFISLWFPPADDTTTTTEPPQHHTGQLIFSWDTVSNRAIVTDATTTAGPSTPLAAGNPDHHLAGGTELWYSIHAIDLDPKPISKFEKYFGGDQNIVNYYKSLNLTRVCQAD</sequence>
<keyword evidence="4 8" id="KW-0808">Transferase</keyword>
<keyword evidence="7 8" id="KW-0067">ATP-binding</keyword>
<dbReference type="Pfam" id="PF06090">
    <property type="entry name" value="Ins_P5_2-kin"/>
    <property type="match status" value="1"/>
</dbReference>
<evidence type="ECO:0000256" key="4">
    <source>
        <dbReference type="ARBA" id="ARBA00022679"/>
    </source>
</evidence>
<organism evidence="9 10">
    <name type="scientific">Dimargaris cristalligena</name>
    <dbReference type="NCBI Taxonomy" id="215637"/>
    <lineage>
        <taxon>Eukaryota</taxon>
        <taxon>Fungi</taxon>
        <taxon>Fungi incertae sedis</taxon>
        <taxon>Zoopagomycota</taxon>
        <taxon>Kickxellomycotina</taxon>
        <taxon>Dimargaritomycetes</taxon>
        <taxon>Dimargaritales</taxon>
        <taxon>Dimargaritaceae</taxon>
        <taxon>Dimargaris</taxon>
    </lineage>
</organism>
<comment type="function">
    <text evidence="8">Phosphorylates Ins(1,3,4,5,6)P5 at position 2 to form Ins(1,2,3,4,5,6)P6 (InsP6 or phytate).</text>
</comment>
<evidence type="ECO:0000256" key="7">
    <source>
        <dbReference type="ARBA" id="ARBA00022840"/>
    </source>
</evidence>
<dbReference type="PANTHER" id="PTHR14456:SF2">
    <property type="entry name" value="INOSITOL-PENTAKISPHOSPHATE 2-KINASE"/>
    <property type="match status" value="1"/>
</dbReference>
<dbReference type="EMBL" id="ML003065">
    <property type="protein sequence ID" value="RKP34803.1"/>
    <property type="molecule type" value="Genomic_DNA"/>
</dbReference>
<dbReference type="EC" id="2.7.1.158" evidence="2 8"/>
<dbReference type="OrthoDB" id="272370at2759"/>
<evidence type="ECO:0000256" key="8">
    <source>
        <dbReference type="RuleBase" id="RU364126"/>
    </source>
</evidence>
<dbReference type="GO" id="GO:0005634">
    <property type="term" value="C:nucleus"/>
    <property type="evidence" value="ECO:0007669"/>
    <property type="project" value="TreeGrafter"/>
</dbReference>
<evidence type="ECO:0000256" key="5">
    <source>
        <dbReference type="ARBA" id="ARBA00022741"/>
    </source>
</evidence>
<dbReference type="AlphaFoldDB" id="A0A4P9ZNE4"/>
<reference evidence="10" key="1">
    <citation type="journal article" date="2018" name="Nat. Microbiol.">
        <title>Leveraging single-cell genomics to expand the fungal tree of life.</title>
        <authorList>
            <person name="Ahrendt S.R."/>
            <person name="Quandt C.A."/>
            <person name="Ciobanu D."/>
            <person name="Clum A."/>
            <person name="Salamov A."/>
            <person name="Andreopoulos B."/>
            <person name="Cheng J.F."/>
            <person name="Woyke T."/>
            <person name="Pelin A."/>
            <person name="Henrissat B."/>
            <person name="Reynolds N.K."/>
            <person name="Benny G.L."/>
            <person name="Smith M.E."/>
            <person name="James T.Y."/>
            <person name="Grigoriev I.V."/>
        </authorList>
    </citation>
    <scope>NUCLEOTIDE SEQUENCE [LARGE SCALE GENOMIC DNA]</scope>
    <source>
        <strain evidence="10">RSA 468</strain>
    </source>
</reference>
<dbReference type="Proteomes" id="UP000268162">
    <property type="component" value="Unassembled WGS sequence"/>
</dbReference>
<accession>A0A4P9ZNE4</accession>
<gene>
    <name evidence="9" type="ORF">BJ085DRAFT_39561</name>
</gene>
<keyword evidence="5 8" id="KW-0547">Nucleotide-binding</keyword>
<dbReference type="InterPro" id="IPR009286">
    <property type="entry name" value="Ins_P5_2-kin"/>
</dbReference>
<dbReference type="STRING" id="215637.A0A4P9ZNE4"/>
<dbReference type="GO" id="GO:0032958">
    <property type="term" value="P:inositol phosphate biosynthetic process"/>
    <property type="evidence" value="ECO:0007669"/>
    <property type="project" value="TreeGrafter"/>
</dbReference>
<protein>
    <recommendedName>
        <fullName evidence="3 8">Inositol-pentakisphosphate 2-kinase</fullName>
        <ecNumber evidence="2 8">2.7.1.158</ecNumber>
    </recommendedName>
</protein>
<dbReference type="GO" id="GO:0035299">
    <property type="term" value="F:inositol-1,3,4,5,6-pentakisphosphate 2-kinase activity"/>
    <property type="evidence" value="ECO:0007669"/>
    <property type="project" value="UniProtKB-EC"/>
</dbReference>
<evidence type="ECO:0000256" key="2">
    <source>
        <dbReference type="ARBA" id="ARBA00012023"/>
    </source>
</evidence>
<dbReference type="Gene3D" id="3.30.200.110">
    <property type="entry name" value="Inositol-pentakisphosphate 2-kinase, N-lobe"/>
    <property type="match status" value="1"/>
</dbReference>
<evidence type="ECO:0000256" key="3">
    <source>
        <dbReference type="ARBA" id="ARBA00014846"/>
    </source>
</evidence>